<accession>A0A286RJP8</accession>
<protein>
    <submittedName>
        <fullName evidence="1">Uncharacterized protein</fullName>
    </submittedName>
</protein>
<reference evidence="1 2" key="1">
    <citation type="journal article" name="Front. Microbiol.">
        <title>Sugar Metabolism of the First Thermophilic Planctomycete Thermogutta terrifontis: Comparative Genomic and Transcriptomic Approaches.</title>
        <authorList>
            <person name="Elcheninov A.G."/>
            <person name="Menzel P."/>
            <person name="Gudbergsdottir S.R."/>
            <person name="Slesarev A.I."/>
            <person name="Kadnikov V.V."/>
            <person name="Krogh A."/>
            <person name="Bonch-Osmolovskaya E.A."/>
            <person name="Peng X."/>
            <person name="Kublanov I.V."/>
        </authorList>
    </citation>
    <scope>NUCLEOTIDE SEQUENCE [LARGE SCALE GENOMIC DNA]</scope>
    <source>
        <strain evidence="1 2">R1</strain>
    </source>
</reference>
<dbReference type="EMBL" id="CP018477">
    <property type="protein sequence ID" value="ASV76200.1"/>
    <property type="molecule type" value="Genomic_DNA"/>
</dbReference>
<dbReference type="KEGG" id="ttf:THTE_3599"/>
<evidence type="ECO:0000313" key="2">
    <source>
        <dbReference type="Proteomes" id="UP000215086"/>
    </source>
</evidence>
<organism evidence="1 2">
    <name type="scientific">Thermogutta terrifontis</name>
    <dbReference type="NCBI Taxonomy" id="1331910"/>
    <lineage>
        <taxon>Bacteria</taxon>
        <taxon>Pseudomonadati</taxon>
        <taxon>Planctomycetota</taxon>
        <taxon>Planctomycetia</taxon>
        <taxon>Pirellulales</taxon>
        <taxon>Thermoguttaceae</taxon>
        <taxon>Thermogutta</taxon>
    </lineage>
</organism>
<sequence length="45" mass="5430">MYCRRPIVAVNLVICILRQRFSPFRLVYRNPHQTWPTKKRFLGPG</sequence>
<gene>
    <name evidence="1" type="ORF">THTE_3599</name>
</gene>
<proteinExistence type="predicted"/>
<keyword evidence="2" id="KW-1185">Reference proteome</keyword>
<name>A0A286RJP8_9BACT</name>
<dbReference type="AlphaFoldDB" id="A0A286RJP8"/>
<evidence type="ECO:0000313" key="1">
    <source>
        <dbReference type="EMBL" id="ASV76200.1"/>
    </source>
</evidence>
<dbReference type="Proteomes" id="UP000215086">
    <property type="component" value="Chromosome"/>
</dbReference>